<dbReference type="NCBIfam" id="TIGR01553">
    <property type="entry name" value="formate-DH-alph"/>
    <property type="match status" value="1"/>
</dbReference>
<evidence type="ECO:0000256" key="4">
    <source>
        <dbReference type="ARBA" id="ARBA00022485"/>
    </source>
</evidence>
<evidence type="ECO:0000256" key="7">
    <source>
        <dbReference type="ARBA" id="ARBA00022764"/>
    </source>
</evidence>
<dbReference type="InterPro" id="IPR006657">
    <property type="entry name" value="MoPterin_dinucl-bd_dom"/>
</dbReference>
<dbReference type="Gene3D" id="3.40.228.10">
    <property type="entry name" value="Dimethylsulfoxide Reductase, domain 2"/>
    <property type="match status" value="2"/>
</dbReference>
<evidence type="ECO:0000313" key="14">
    <source>
        <dbReference type="EMBL" id="EKN68351.1"/>
    </source>
</evidence>
<keyword evidence="11" id="KW-0411">Iron-sulfur</keyword>
<dbReference type="GO" id="GO:0051539">
    <property type="term" value="F:4 iron, 4 sulfur cluster binding"/>
    <property type="evidence" value="ECO:0007669"/>
    <property type="project" value="UniProtKB-KW"/>
</dbReference>
<dbReference type="InterPro" id="IPR006443">
    <property type="entry name" value="Formate-DH-alph_fdnG"/>
</dbReference>
<dbReference type="STRING" id="1131731.BAZO_04895"/>
<name>K6E513_SCHAZ</name>
<comment type="cofactor">
    <cofactor evidence="1">
        <name>[4Fe-4S] cluster</name>
        <dbReference type="ChEBI" id="CHEBI:49883"/>
    </cofactor>
</comment>
<dbReference type="GO" id="GO:0008863">
    <property type="term" value="F:formate dehydrogenase (NAD+) activity"/>
    <property type="evidence" value="ECO:0007669"/>
    <property type="project" value="InterPro"/>
</dbReference>
<keyword evidence="4" id="KW-0004">4Fe-4S</keyword>
<keyword evidence="7" id="KW-0574">Periplasm</keyword>
<comment type="subcellular location">
    <subcellularLocation>
        <location evidence="2">Periplasm</location>
    </subcellularLocation>
</comment>
<evidence type="ECO:0000256" key="5">
    <source>
        <dbReference type="ARBA" id="ARBA00022723"/>
    </source>
</evidence>
<evidence type="ECO:0000256" key="8">
    <source>
        <dbReference type="ARBA" id="ARBA00022933"/>
    </source>
</evidence>
<keyword evidence="5" id="KW-0479">Metal-binding</keyword>
<evidence type="ECO:0000256" key="9">
    <source>
        <dbReference type="ARBA" id="ARBA00023002"/>
    </source>
</evidence>
<accession>K6E513</accession>
<dbReference type="GO" id="GO:0047111">
    <property type="term" value="F:formate dehydrogenase (cytochrome-c-553) activity"/>
    <property type="evidence" value="ECO:0007669"/>
    <property type="project" value="InterPro"/>
</dbReference>
<evidence type="ECO:0000259" key="13">
    <source>
        <dbReference type="Pfam" id="PF01568"/>
    </source>
</evidence>
<dbReference type="Proteomes" id="UP000006315">
    <property type="component" value="Unassembled WGS sequence"/>
</dbReference>
<keyword evidence="10" id="KW-0408">Iron</keyword>
<evidence type="ECO:0000256" key="3">
    <source>
        <dbReference type="ARBA" id="ARBA00010312"/>
    </source>
</evidence>
<dbReference type="Gene3D" id="2.40.40.20">
    <property type="match status" value="1"/>
</dbReference>
<dbReference type="GO" id="GO:0043546">
    <property type="term" value="F:molybdopterin cofactor binding"/>
    <property type="evidence" value="ECO:0007669"/>
    <property type="project" value="InterPro"/>
</dbReference>
<evidence type="ECO:0000256" key="6">
    <source>
        <dbReference type="ARBA" id="ARBA00022729"/>
    </source>
</evidence>
<keyword evidence="8" id="KW-0712">Selenocysteine</keyword>
<comment type="caution">
    <text evidence="14">The sequence shown here is derived from an EMBL/GenBank/DDBJ whole genome shotgun (WGS) entry which is preliminary data.</text>
</comment>
<dbReference type="SUPFAM" id="SSF53706">
    <property type="entry name" value="Formate dehydrogenase/DMSO reductase, domains 1-3"/>
    <property type="match status" value="1"/>
</dbReference>
<evidence type="ECO:0000313" key="15">
    <source>
        <dbReference type="Proteomes" id="UP000006315"/>
    </source>
</evidence>
<dbReference type="GO" id="GO:0009061">
    <property type="term" value="P:anaerobic respiration"/>
    <property type="evidence" value="ECO:0007669"/>
    <property type="project" value="TreeGrafter"/>
</dbReference>
<evidence type="ECO:0000256" key="10">
    <source>
        <dbReference type="ARBA" id="ARBA00023004"/>
    </source>
</evidence>
<protein>
    <submittedName>
        <fullName evidence="14">Formate dehydrogenase subunit alpha</fullName>
    </submittedName>
</protein>
<dbReference type="Pfam" id="PF01568">
    <property type="entry name" value="Molydop_binding"/>
    <property type="match status" value="1"/>
</dbReference>
<keyword evidence="15" id="KW-1185">Reference proteome</keyword>
<reference evidence="14 15" key="1">
    <citation type="journal article" date="2012" name="Front. Microbiol.">
        <title>Redundancy and modularity in membrane-associated dissimilatory nitrate reduction in Bacillus.</title>
        <authorList>
            <person name="Heylen K."/>
            <person name="Keltjens J."/>
        </authorList>
    </citation>
    <scope>NUCLEOTIDE SEQUENCE [LARGE SCALE GENOMIC DNA]</scope>
    <source>
        <strain evidence="14 15">LMG 9581</strain>
    </source>
</reference>
<evidence type="ECO:0000256" key="1">
    <source>
        <dbReference type="ARBA" id="ARBA00001966"/>
    </source>
</evidence>
<dbReference type="AlphaFoldDB" id="K6E513"/>
<keyword evidence="9" id="KW-0560">Oxidoreductase</keyword>
<proteinExistence type="inferred from homology"/>
<dbReference type="GO" id="GO:0042597">
    <property type="term" value="C:periplasmic space"/>
    <property type="evidence" value="ECO:0007669"/>
    <property type="project" value="UniProtKB-SubCell"/>
</dbReference>
<dbReference type="PANTHER" id="PTHR43598:SF1">
    <property type="entry name" value="FORMATE DEHYDROGENASE-O MAJOR SUBUNIT"/>
    <property type="match status" value="1"/>
</dbReference>
<comment type="similarity">
    <text evidence="3">Belongs to the prokaryotic molybdopterin-containing oxidoreductase family.</text>
</comment>
<dbReference type="SUPFAM" id="SSF50692">
    <property type="entry name" value="ADC-like"/>
    <property type="match status" value="1"/>
</dbReference>
<dbReference type="Gene3D" id="3.40.50.740">
    <property type="match status" value="1"/>
</dbReference>
<dbReference type="InterPro" id="IPR009010">
    <property type="entry name" value="Asp_de-COase-like_dom_sf"/>
</dbReference>
<dbReference type="InterPro" id="IPR006656">
    <property type="entry name" value="Mopterin_OxRdtase"/>
</dbReference>
<evidence type="ECO:0000259" key="12">
    <source>
        <dbReference type="Pfam" id="PF00384"/>
    </source>
</evidence>
<gene>
    <name evidence="14" type="ORF">BAZO_04895</name>
</gene>
<keyword evidence="6" id="KW-0732">Signal</keyword>
<evidence type="ECO:0000256" key="2">
    <source>
        <dbReference type="ARBA" id="ARBA00004418"/>
    </source>
</evidence>
<evidence type="ECO:0000256" key="11">
    <source>
        <dbReference type="ARBA" id="ARBA00023014"/>
    </source>
</evidence>
<dbReference type="Pfam" id="PF00384">
    <property type="entry name" value="Molybdopterin"/>
    <property type="match status" value="1"/>
</dbReference>
<dbReference type="EMBL" id="AJLR01000040">
    <property type="protein sequence ID" value="EKN68351.1"/>
    <property type="molecule type" value="Genomic_DNA"/>
</dbReference>
<dbReference type="PANTHER" id="PTHR43598">
    <property type="entry name" value="TUNGSTEN-CONTAINING FORMYLMETHANOFURAN DEHYDROGENASE 2 SUBUNIT B"/>
    <property type="match status" value="1"/>
</dbReference>
<dbReference type="FunFam" id="3.40.228.10:FF:000009">
    <property type="entry name" value="Formate dehydrogenase, alpha subunit, selenocysteine-containing"/>
    <property type="match status" value="1"/>
</dbReference>
<dbReference type="PATRIC" id="fig|1131731.3.peg.1019"/>
<feature type="domain" description="Molybdopterin dinucleotide-binding" evidence="13">
    <location>
        <begin position="663"/>
        <end position="780"/>
    </location>
</feature>
<dbReference type="CDD" id="cd02792">
    <property type="entry name" value="MopB_CT_Formate-Dh-Na-like"/>
    <property type="match status" value="1"/>
</dbReference>
<dbReference type="GO" id="GO:0030151">
    <property type="term" value="F:molybdenum ion binding"/>
    <property type="evidence" value="ECO:0007669"/>
    <property type="project" value="TreeGrafter"/>
</dbReference>
<sequence length="787" mass="88144">MTNHWNDIQYSDCILIMGSNPAENHPISFRWILKAQEKGGKIVSVDPRFTRSSAKADIYAPLRSGTDIAFIGGLINYAIENNLYHKEYIVKYTNAAYILDDAYDFHDGLFSGFDEAGRKYDQATWGFKKDAAGNVLMDETLEDPRCVFQIMKKHYSRYDIDTVISVTGTPKNNFLEVAQAFCGTGKAGKTGTIMYAMGGTQSTHGSQNVRAYAVIQLLLGNIGLPGGGVNALRGESNVQGSTDFGLLYHNITGYLNTPIDNEKMATLQAYLDSETPKSGYYVNKPKFFVSYLKAMYGENATANNEFGYQYHPKLKAGKNNSYMGLFDEMYEGNLKGLFLFGQNPVVGSPNSTKSHNALAQLDWMVSIDLFETETSAFWKKEAGKNPAEIKTEVFFLPACSSYEKEGTVTNSGRWMQYRWQAIQPKGDSKGDLEIIHVLARKLKELYKNDSSPVAAPFNALSWSFGEHAHPDIDLVQREINGFDSKTGKLVPGFGKLADDGSTACGNWIYCGFYPEEGKNLSKARDNKDTGMNNFLNWSFAWPMNRRILYNRCSTDYNGKPWSDDKKVIWWDQAKKEWTGYDVPDFVKTQVPTEEAGLKPFIMNASGVGNLFANLKDGPLPEHYEPYESPIPNPFSSIEVSPVAAMFSKKSNKKGSPKDFPIVATTYRVSEHWQSGSMTRNQSFLAELMPHMFVEISEELAKEKGINNKDRVIIKSARAEIEVYALVTKRFKPYKIKGKKVHHIGMPWNYGFNGIATGASANDLTTYVGDANSQIPEYKAFLCDIRRA</sequence>
<organism evidence="14 15">
    <name type="scientific">Schinkia azotoformans LMG 9581</name>
    <dbReference type="NCBI Taxonomy" id="1131731"/>
    <lineage>
        <taxon>Bacteria</taxon>
        <taxon>Bacillati</taxon>
        <taxon>Bacillota</taxon>
        <taxon>Bacilli</taxon>
        <taxon>Bacillales</taxon>
        <taxon>Bacillaceae</taxon>
        <taxon>Calidifontibacillus/Schinkia group</taxon>
        <taxon>Schinkia</taxon>
    </lineage>
</organism>
<feature type="domain" description="Molybdopterin oxidoreductase" evidence="12">
    <location>
        <begin position="2"/>
        <end position="440"/>
    </location>
</feature>
<dbReference type="GO" id="GO:0009055">
    <property type="term" value="F:electron transfer activity"/>
    <property type="evidence" value="ECO:0007669"/>
    <property type="project" value="InterPro"/>
</dbReference>